<proteinExistence type="predicted"/>
<dbReference type="InterPro" id="IPR002110">
    <property type="entry name" value="Ankyrin_rpt"/>
</dbReference>
<dbReference type="Pfam" id="PF12796">
    <property type="entry name" value="Ank_2"/>
    <property type="match status" value="1"/>
</dbReference>
<dbReference type="EMBL" id="JX962719">
    <property type="protein sequence ID" value="AGC02232.1"/>
    <property type="molecule type" value="Genomic_DNA"/>
</dbReference>
<dbReference type="Gene3D" id="1.25.40.20">
    <property type="entry name" value="Ankyrin repeat-containing domain"/>
    <property type="match status" value="1"/>
</dbReference>
<dbReference type="Proteomes" id="UP000201640">
    <property type="component" value="Segment"/>
</dbReference>
<protein>
    <submittedName>
        <fullName evidence="1">Ankyrin repeat protein</fullName>
    </submittedName>
</protein>
<dbReference type="GeneID" id="14445793"/>
<sequence length="233" mass="27103">MNYTNRIGNQECNNAWNEIIGNFMINEIRFLDVLHKVSIDTINTIIYRLYYSGCFNDYLDMTLSEFSNGNIKPNDNTIFVVAECGLIKFMEAFLDLGYDIKTKSTYPDAALKIACKFGKMEMIEWLVKNDFDINSDHELFNVACYHNDTNVCKTLLELGFHVDTTKRETQEMLIYVLKNKKMEIIDLLVKNNINFNYVVDYLNNLSANEDNNKIINILIGNNLAFEDILKIFM</sequence>
<evidence type="ECO:0000313" key="1">
    <source>
        <dbReference type="EMBL" id="AGC02232.1"/>
    </source>
</evidence>
<dbReference type="KEGG" id="vg:14445793"/>
<dbReference type="SUPFAM" id="SSF48403">
    <property type="entry name" value="Ankyrin repeat"/>
    <property type="match status" value="1"/>
</dbReference>
<name>L7RD10_9VIRU</name>
<gene>
    <name evidence="1" type="ORF">Moumou_00711</name>
</gene>
<reference evidence="1 2" key="1">
    <citation type="journal article" date="2012" name="Genome Biol. Evol.">
        <title>Related Giant Viruses in Distant Locations and Different Habitats: Acanthamoeba polyphaga moumouvirus Represents a Third Lineage of the Mimiviridae That Is Close to the Megavirus Lineage.</title>
        <authorList>
            <person name="Yoosuf N."/>
            <person name="Yutin N."/>
            <person name="Colson P."/>
            <person name="Shabalina S.A."/>
            <person name="Pagnier I."/>
            <person name="Robert C."/>
            <person name="Azza S."/>
            <person name="Klose T."/>
            <person name="Wong J."/>
            <person name="Rossmann M.G."/>
            <person name="La Scola B."/>
            <person name="Raoult D."/>
            <person name="Koonin E.V."/>
        </authorList>
    </citation>
    <scope>NUCLEOTIDE SEQUENCE [LARGE SCALE GENOMIC DNA]</scope>
    <source>
        <strain evidence="1 2">M10A</strain>
    </source>
</reference>
<accession>L7RD10</accession>
<evidence type="ECO:0000313" key="2">
    <source>
        <dbReference type="Proteomes" id="UP000201640"/>
    </source>
</evidence>
<keyword evidence="2" id="KW-1185">Reference proteome</keyword>
<dbReference type="InterPro" id="IPR036770">
    <property type="entry name" value="Ankyrin_rpt-contain_sf"/>
</dbReference>
<dbReference type="RefSeq" id="YP_007354668.1">
    <property type="nucleotide sequence ID" value="NC_020104.1"/>
</dbReference>
<organism evidence="1 2">
    <name type="scientific">Acanthamoeba polyphaga moumouvirus</name>
    <dbReference type="NCBI Taxonomy" id="1269028"/>
    <lineage>
        <taxon>Viruses</taxon>
        <taxon>Varidnaviria</taxon>
        <taxon>Bamfordvirae</taxon>
        <taxon>Nucleocytoviricota</taxon>
        <taxon>Megaviricetes</taxon>
        <taxon>Imitervirales</taxon>
        <taxon>Mimiviridae</taxon>
        <taxon>Megamimivirinae</taxon>
        <taxon>Moumouvirus</taxon>
    </lineage>
</organism>